<accession>A0A811R4L5</accession>
<feature type="compositionally biased region" description="Pro residues" evidence="1">
    <location>
        <begin position="61"/>
        <end position="76"/>
    </location>
</feature>
<evidence type="ECO:0000256" key="1">
    <source>
        <dbReference type="SAM" id="MobiDB-lite"/>
    </source>
</evidence>
<sequence length="160" mass="16917">MADEAAAQAPSPARFTAPELAAAEQLIHLSESSCSSYAGALPRGSVASASSTSSPRSVNAPPAPLPPATPAPPPPAAAGLLAAAAEDDEEEDEDQQEVGGRRRRNKRYRPIAEIYAATEPKPIGAGARRRKADRRRAGSRRQVEGEIEREKVELLVIMDN</sequence>
<organism evidence="2 3">
    <name type="scientific">Miscanthus lutarioriparius</name>
    <dbReference type="NCBI Taxonomy" id="422564"/>
    <lineage>
        <taxon>Eukaryota</taxon>
        <taxon>Viridiplantae</taxon>
        <taxon>Streptophyta</taxon>
        <taxon>Embryophyta</taxon>
        <taxon>Tracheophyta</taxon>
        <taxon>Spermatophyta</taxon>
        <taxon>Magnoliopsida</taxon>
        <taxon>Liliopsida</taxon>
        <taxon>Poales</taxon>
        <taxon>Poaceae</taxon>
        <taxon>PACMAD clade</taxon>
        <taxon>Panicoideae</taxon>
        <taxon>Andropogonodae</taxon>
        <taxon>Andropogoneae</taxon>
        <taxon>Saccharinae</taxon>
        <taxon>Miscanthus</taxon>
    </lineage>
</organism>
<dbReference type="Proteomes" id="UP000604825">
    <property type="component" value="Unassembled WGS sequence"/>
</dbReference>
<proteinExistence type="predicted"/>
<gene>
    <name evidence="2" type="ORF">NCGR_LOCUS48305</name>
</gene>
<reference evidence="2" key="1">
    <citation type="submission" date="2020-10" db="EMBL/GenBank/DDBJ databases">
        <authorList>
            <person name="Han B."/>
            <person name="Lu T."/>
            <person name="Zhao Q."/>
            <person name="Huang X."/>
            <person name="Zhao Y."/>
        </authorList>
    </citation>
    <scope>NUCLEOTIDE SEQUENCE</scope>
</reference>
<feature type="region of interest" description="Disordered" evidence="1">
    <location>
        <begin position="37"/>
        <end position="146"/>
    </location>
</feature>
<comment type="caution">
    <text evidence="2">The sequence shown here is derived from an EMBL/GenBank/DDBJ whole genome shotgun (WGS) entry which is preliminary data.</text>
</comment>
<feature type="compositionally biased region" description="Low complexity" evidence="1">
    <location>
        <begin position="42"/>
        <end position="60"/>
    </location>
</feature>
<name>A0A811R4L5_9POAL</name>
<feature type="compositionally biased region" description="Basic residues" evidence="1">
    <location>
        <begin position="127"/>
        <end position="139"/>
    </location>
</feature>
<dbReference type="EMBL" id="CAJGYO010000013">
    <property type="protein sequence ID" value="CAD6265000.1"/>
    <property type="molecule type" value="Genomic_DNA"/>
</dbReference>
<feature type="compositionally biased region" description="Acidic residues" evidence="1">
    <location>
        <begin position="85"/>
        <end position="96"/>
    </location>
</feature>
<keyword evidence="3" id="KW-1185">Reference proteome</keyword>
<evidence type="ECO:0000313" key="3">
    <source>
        <dbReference type="Proteomes" id="UP000604825"/>
    </source>
</evidence>
<evidence type="ECO:0000313" key="2">
    <source>
        <dbReference type="EMBL" id="CAD6265000.1"/>
    </source>
</evidence>
<protein>
    <submittedName>
        <fullName evidence="2">Uncharacterized protein</fullName>
    </submittedName>
</protein>
<dbReference type="AlphaFoldDB" id="A0A811R4L5"/>
<dbReference type="PANTHER" id="PTHR35167:SF3">
    <property type="entry name" value="OS05G0216466 PROTEIN"/>
    <property type="match status" value="1"/>
</dbReference>
<dbReference type="PANTHER" id="PTHR35167">
    <property type="entry name" value="OS05G0216466 PROTEIN"/>
    <property type="match status" value="1"/>
</dbReference>